<evidence type="ECO:0000256" key="1">
    <source>
        <dbReference type="SAM" id="MobiDB-lite"/>
    </source>
</evidence>
<evidence type="ECO:0000313" key="3">
    <source>
        <dbReference type="Proteomes" id="UP000199729"/>
    </source>
</evidence>
<keyword evidence="3" id="KW-1185">Reference proteome</keyword>
<dbReference type="AlphaFoldDB" id="A0A221KDP1"/>
<evidence type="ECO:0000313" key="2">
    <source>
        <dbReference type="EMBL" id="ASM77132.1"/>
    </source>
</evidence>
<sequence>MHGSTGVQAAREGDADALAGGKLLQNGRGHGVVLFEMGMEKPAILPAPPSAPRESTVITPA</sequence>
<gene>
    <name evidence="2" type="ORF">VITFI_CDS1354</name>
</gene>
<feature type="region of interest" description="Disordered" evidence="1">
    <location>
        <begin position="1"/>
        <end position="24"/>
    </location>
</feature>
<dbReference type="KEGG" id="vff:VITFI_CDS1354"/>
<reference evidence="2 3" key="1">
    <citation type="submission" date="2017-07" db="EMBL/GenBank/DDBJ databases">
        <title>Complete Genome Sequence of the cosmetic ferment Vitreoscilla filiformis (ATCC15551).</title>
        <authorList>
            <person name="Contreras S."/>
            <person name="Sagory-Zalkind P."/>
            <person name="Blanquart H."/>
            <person name="Iltis A."/>
            <person name="Morand S.C."/>
        </authorList>
    </citation>
    <scope>NUCLEOTIDE SEQUENCE [LARGE SCALE GENOMIC DNA]</scope>
    <source>
        <strain evidence="2 3">ATCC 15551</strain>
    </source>
</reference>
<dbReference type="EMBL" id="CP022423">
    <property type="protein sequence ID" value="ASM77132.1"/>
    <property type="molecule type" value="Genomic_DNA"/>
</dbReference>
<dbReference type="Proteomes" id="UP000199729">
    <property type="component" value="Chromosome"/>
</dbReference>
<proteinExistence type="predicted"/>
<protein>
    <submittedName>
        <fullName evidence="2">Uncharacterized protein</fullName>
    </submittedName>
</protein>
<organism evidence="2 3">
    <name type="scientific">Vitreoscilla filiformis</name>
    <dbReference type="NCBI Taxonomy" id="63"/>
    <lineage>
        <taxon>Bacteria</taxon>
        <taxon>Pseudomonadati</taxon>
        <taxon>Pseudomonadota</taxon>
        <taxon>Betaproteobacteria</taxon>
        <taxon>Neisseriales</taxon>
        <taxon>Neisseriaceae</taxon>
        <taxon>Vitreoscilla</taxon>
    </lineage>
</organism>
<accession>A0A221KDP1</accession>
<name>A0A221KDP1_VITFI</name>